<dbReference type="GO" id="GO:0005525">
    <property type="term" value="F:GTP binding"/>
    <property type="evidence" value="ECO:0007669"/>
    <property type="project" value="UniProtKB-KW"/>
</dbReference>
<dbReference type="EMBL" id="FQXU01000003">
    <property type="protein sequence ID" value="SHH41721.1"/>
    <property type="molecule type" value="Genomic_DNA"/>
</dbReference>
<feature type="binding site" evidence="15">
    <location>
        <begin position="8"/>
        <end position="15"/>
    </location>
    <ligand>
        <name>GTP</name>
        <dbReference type="ChEBI" id="CHEBI:37565"/>
        <label>1</label>
    </ligand>
</feature>
<feature type="binding site" evidence="15">
    <location>
        <begin position="33"/>
        <end position="37"/>
    </location>
    <ligand>
        <name>GTP</name>
        <dbReference type="ChEBI" id="CHEBI:37565"/>
        <label>1</label>
    </ligand>
</feature>
<evidence type="ECO:0000256" key="3">
    <source>
        <dbReference type="ARBA" id="ARBA00022448"/>
    </source>
</evidence>
<dbReference type="AlphaFoldDB" id="A0A1M5ST55"/>
<feature type="transmembrane region" description="Helical" evidence="17">
    <location>
        <begin position="496"/>
        <end position="516"/>
    </location>
</feature>
<dbReference type="InterPro" id="IPR011642">
    <property type="entry name" value="Gate_dom"/>
</dbReference>
<feature type="binding site" evidence="15">
    <location>
        <begin position="110"/>
        <end position="113"/>
    </location>
    <ligand>
        <name>GTP</name>
        <dbReference type="ChEBI" id="CHEBI:37565"/>
        <label>1</label>
    </ligand>
</feature>
<dbReference type="GO" id="GO:0015093">
    <property type="term" value="F:ferrous iron transmembrane transporter activity"/>
    <property type="evidence" value="ECO:0007669"/>
    <property type="project" value="UniProtKB-UniRule"/>
</dbReference>
<evidence type="ECO:0000256" key="6">
    <source>
        <dbReference type="ARBA" id="ARBA00022519"/>
    </source>
</evidence>
<dbReference type="FunFam" id="3.40.50.300:FF:000426">
    <property type="entry name" value="Ferrous iron transport protein B"/>
    <property type="match status" value="1"/>
</dbReference>
<dbReference type="InterPro" id="IPR005225">
    <property type="entry name" value="Small_GTP-bd"/>
</dbReference>
<dbReference type="InterPro" id="IPR027417">
    <property type="entry name" value="P-loop_NTPase"/>
</dbReference>
<evidence type="ECO:0000256" key="14">
    <source>
        <dbReference type="NCBIfam" id="TIGR00437"/>
    </source>
</evidence>
<evidence type="ECO:0000313" key="20">
    <source>
        <dbReference type="Proteomes" id="UP000184241"/>
    </source>
</evidence>
<feature type="transmembrane region" description="Helical" evidence="17">
    <location>
        <begin position="349"/>
        <end position="374"/>
    </location>
</feature>
<dbReference type="GO" id="GO:0046872">
    <property type="term" value="F:metal ion binding"/>
    <property type="evidence" value="ECO:0007669"/>
    <property type="project" value="UniProtKB-KW"/>
</dbReference>
<evidence type="ECO:0000256" key="8">
    <source>
        <dbReference type="ARBA" id="ARBA00022741"/>
    </source>
</evidence>
<feature type="binding site" evidence="16">
    <location>
        <position position="22"/>
    </location>
    <ligand>
        <name>Mg(2+)</name>
        <dbReference type="ChEBI" id="CHEBI:18420"/>
        <label>1</label>
    </ligand>
</feature>
<keyword evidence="3 17" id="KW-0813">Transport</keyword>
<dbReference type="GO" id="GO:0005886">
    <property type="term" value="C:plasma membrane"/>
    <property type="evidence" value="ECO:0007669"/>
    <property type="project" value="UniProtKB-SubCell"/>
</dbReference>
<feature type="transmembrane region" description="Helical" evidence="17">
    <location>
        <begin position="468"/>
        <end position="489"/>
    </location>
</feature>
<evidence type="ECO:0000256" key="17">
    <source>
        <dbReference type="RuleBase" id="RU362098"/>
    </source>
</evidence>
<keyword evidence="16" id="KW-0479">Metal-binding</keyword>
<feature type="binding site" evidence="16">
    <location>
        <position position="19"/>
    </location>
    <ligand>
        <name>Mg(2+)</name>
        <dbReference type="ChEBI" id="CHEBI:18420"/>
        <label>2</label>
    </ligand>
</feature>
<dbReference type="PROSITE" id="PS51711">
    <property type="entry name" value="G_FEOB"/>
    <property type="match status" value="1"/>
</dbReference>
<evidence type="ECO:0000256" key="9">
    <source>
        <dbReference type="ARBA" id="ARBA00022989"/>
    </source>
</evidence>
<evidence type="ECO:0000256" key="11">
    <source>
        <dbReference type="ARBA" id="ARBA00023065"/>
    </source>
</evidence>
<organism evidence="19 20">
    <name type="scientific">Clostridium intestinale DSM 6191</name>
    <dbReference type="NCBI Taxonomy" id="1121320"/>
    <lineage>
        <taxon>Bacteria</taxon>
        <taxon>Bacillati</taxon>
        <taxon>Bacillota</taxon>
        <taxon>Clostridia</taxon>
        <taxon>Eubacteriales</taxon>
        <taxon>Clostridiaceae</taxon>
        <taxon>Clostridium</taxon>
    </lineage>
</organism>
<dbReference type="Pfam" id="PF02421">
    <property type="entry name" value="FeoB_N"/>
    <property type="match status" value="1"/>
</dbReference>
<feature type="transmembrane region" description="Helical" evidence="17">
    <location>
        <begin position="314"/>
        <end position="337"/>
    </location>
</feature>
<reference evidence="19 20" key="1">
    <citation type="submission" date="2016-11" db="EMBL/GenBank/DDBJ databases">
        <authorList>
            <person name="Jaros S."/>
            <person name="Januszkiewicz K."/>
            <person name="Wedrychowicz H."/>
        </authorList>
    </citation>
    <scope>NUCLEOTIDE SEQUENCE [LARGE SCALE GENOMIC DNA]</scope>
    <source>
        <strain evidence="19 20">DSM 6191</strain>
    </source>
</reference>
<keyword evidence="5 17" id="KW-0410">Iron transport</keyword>
<sequence length="592" mass="66241">MTTVALLGNPNVGKTTLFNELTGSNQYVGNWAGVTVEKKEGYLKDVKIVDLPGIYAMDTFSNEEKVSKKFLEDGHVDVILNIVDASNLVRNLYLTTQLKAFNIPIVLLLNMMDIVEKKSIKIDIPLIEKELGVKIIPLSASKGIGIDEIKTLIANHDFPKSYSKKTFSFYNEKEAYAFLDKLVDKSFIKSETSKNSSNDFIDKILLNPILAYPIFILIMMFIFKFTFSWVGIPLSDWLDEQVLNGFILPSVETLLSTSTDWFRSLIIDGIIAGVGGIVVLLPVILALFFCISILEDSGYMARVAFIMDKLMRKMGLSGKAFIPMMVGFGCTVPAIMSARTLESEKDRKLTALLVPFMSCNARLPVYLVFASIFFKGREALVVGSLYFLGILVAFLLGIFFKNSIFKKDEEPFIIELPEYKLPEPKNVFKHTWDKGKGFLKKAGTIIFAMSVIIWFLSNFNFSGLVTDINSSFLAYIGNFIAPIFSPLGFGNWQAAVSLLTGILAKETVISTMGIIYGGNLDLILPNYFNFLSALSFMVFVLLYVPCVSTIGALKKEYGTKFTLLSVINQLFIAWIVSYFIYSCGILIRWFLL</sequence>
<dbReference type="PANTHER" id="PTHR43185">
    <property type="entry name" value="FERROUS IRON TRANSPORT PROTEIN B"/>
    <property type="match status" value="1"/>
</dbReference>
<evidence type="ECO:0000256" key="1">
    <source>
        <dbReference type="ARBA" id="ARBA00003926"/>
    </source>
</evidence>
<dbReference type="PANTHER" id="PTHR43185:SF1">
    <property type="entry name" value="FE(2+) TRANSPORTER FEOB"/>
    <property type="match status" value="1"/>
</dbReference>
<dbReference type="Pfam" id="PF07664">
    <property type="entry name" value="FeoB_C"/>
    <property type="match status" value="1"/>
</dbReference>
<feature type="transmembrane region" description="Helical" evidence="17">
    <location>
        <begin position="528"/>
        <end position="550"/>
    </location>
</feature>
<feature type="transmembrane region" description="Helical" evidence="17">
    <location>
        <begin position="571"/>
        <end position="591"/>
    </location>
</feature>
<feature type="transmembrane region" description="Helical" evidence="17">
    <location>
        <begin position="269"/>
        <end position="294"/>
    </location>
</feature>
<dbReference type="CDD" id="cd01879">
    <property type="entry name" value="FeoB"/>
    <property type="match status" value="1"/>
</dbReference>
<dbReference type="InterPro" id="IPR003373">
    <property type="entry name" value="Fe2_transport_prot-B"/>
</dbReference>
<protein>
    <recommendedName>
        <fullName evidence="14 17">Ferrous iron transport protein B</fullName>
    </recommendedName>
</protein>
<keyword evidence="10 17" id="KW-0408">Iron</keyword>
<comment type="similarity">
    <text evidence="17">Belongs to the TRAFAC class TrmE-Era-EngA-EngB-Septin-like GTPase superfamily. FeoB GTPase (TC 9.A.8) family.</text>
</comment>
<keyword evidence="8 15" id="KW-0547">Nucleotide-binding</keyword>
<feature type="domain" description="FeoB-type G" evidence="18">
    <location>
        <begin position="1"/>
        <end position="159"/>
    </location>
</feature>
<dbReference type="Gene3D" id="3.40.50.300">
    <property type="entry name" value="P-loop containing nucleotide triphosphate hydrolases"/>
    <property type="match status" value="1"/>
</dbReference>
<keyword evidence="11" id="KW-0406">Ion transport</keyword>
<keyword evidence="13 17" id="KW-0472">Membrane</keyword>
<keyword evidence="6" id="KW-0997">Cell inner membrane</keyword>
<feature type="binding site" evidence="15">
    <location>
        <begin position="50"/>
        <end position="53"/>
    </location>
    <ligand>
        <name>GTP</name>
        <dbReference type="ChEBI" id="CHEBI:37565"/>
        <label>1</label>
    </ligand>
</feature>
<accession>A0A1M5ST55</accession>
<feature type="binding site" evidence="16">
    <location>
        <position position="23"/>
    </location>
    <ligand>
        <name>Mg(2+)</name>
        <dbReference type="ChEBI" id="CHEBI:18420"/>
        <label>2</label>
    </ligand>
</feature>
<name>A0A1M5ST55_9CLOT</name>
<keyword evidence="4" id="KW-1003">Cell membrane</keyword>
<feature type="transmembrane region" description="Helical" evidence="17">
    <location>
        <begin position="438"/>
        <end position="456"/>
    </location>
</feature>
<dbReference type="RefSeq" id="WP_073015632.1">
    <property type="nucleotide sequence ID" value="NZ_FQXU01000003.1"/>
</dbReference>
<comment type="function">
    <text evidence="1 17">Probable transporter of a GTP-driven Fe(2+) uptake system.</text>
</comment>
<comment type="subcellular location">
    <subcellularLocation>
        <location evidence="2">Cell inner membrane</location>
        <topology evidence="2">Multi-pass membrane protein</topology>
    </subcellularLocation>
    <subcellularLocation>
        <location evidence="17">Cell membrane</location>
        <topology evidence="17">Multi-pass membrane protein</topology>
    </subcellularLocation>
</comment>
<evidence type="ECO:0000256" key="7">
    <source>
        <dbReference type="ARBA" id="ARBA00022692"/>
    </source>
</evidence>
<evidence type="ECO:0000256" key="2">
    <source>
        <dbReference type="ARBA" id="ARBA00004429"/>
    </source>
</evidence>
<evidence type="ECO:0000256" key="16">
    <source>
        <dbReference type="PIRSR" id="PIRSR603373-2"/>
    </source>
</evidence>
<dbReference type="Proteomes" id="UP000184241">
    <property type="component" value="Unassembled WGS sequence"/>
</dbReference>
<gene>
    <name evidence="19" type="ORF">SAMN02745941_00007</name>
</gene>
<proteinExistence type="inferred from homology"/>
<dbReference type="NCBIfam" id="TIGR00437">
    <property type="entry name" value="feoB"/>
    <property type="match status" value="1"/>
</dbReference>
<keyword evidence="16" id="KW-0460">Magnesium</keyword>
<keyword evidence="9 17" id="KW-1133">Transmembrane helix</keyword>
<dbReference type="SUPFAM" id="SSF52540">
    <property type="entry name" value="P-loop containing nucleoside triphosphate hydrolases"/>
    <property type="match status" value="1"/>
</dbReference>
<keyword evidence="12 15" id="KW-0342">GTP-binding</keyword>
<evidence type="ECO:0000256" key="5">
    <source>
        <dbReference type="ARBA" id="ARBA00022496"/>
    </source>
</evidence>
<feature type="transmembrane region" description="Helical" evidence="17">
    <location>
        <begin position="204"/>
        <end position="223"/>
    </location>
</feature>
<dbReference type="InterPro" id="IPR030389">
    <property type="entry name" value="G_FEOB_dom"/>
</dbReference>
<evidence type="ECO:0000259" key="18">
    <source>
        <dbReference type="PROSITE" id="PS51711"/>
    </source>
</evidence>
<dbReference type="InterPro" id="IPR011640">
    <property type="entry name" value="Fe2_transport_prot_B_C"/>
</dbReference>
<feature type="transmembrane region" description="Helical" evidence="17">
    <location>
        <begin position="380"/>
        <end position="400"/>
    </location>
</feature>
<dbReference type="InterPro" id="IPR050860">
    <property type="entry name" value="FeoB_GTPase"/>
</dbReference>
<evidence type="ECO:0000256" key="12">
    <source>
        <dbReference type="ARBA" id="ARBA00023134"/>
    </source>
</evidence>
<evidence type="ECO:0000313" key="19">
    <source>
        <dbReference type="EMBL" id="SHH41721.1"/>
    </source>
</evidence>
<dbReference type="Pfam" id="PF07670">
    <property type="entry name" value="Gate"/>
    <property type="match status" value="2"/>
</dbReference>
<evidence type="ECO:0000256" key="4">
    <source>
        <dbReference type="ARBA" id="ARBA00022475"/>
    </source>
</evidence>
<dbReference type="NCBIfam" id="TIGR00231">
    <property type="entry name" value="small_GTP"/>
    <property type="match status" value="1"/>
</dbReference>
<evidence type="ECO:0000256" key="15">
    <source>
        <dbReference type="PIRSR" id="PIRSR603373-1"/>
    </source>
</evidence>
<evidence type="ECO:0000256" key="10">
    <source>
        <dbReference type="ARBA" id="ARBA00023004"/>
    </source>
</evidence>
<keyword evidence="7 17" id="KW-0812">Transmembrane</keyword>
<evidence type="ECO:0000256" key="13">
    <source>
        <dbReference type="ARBA" id="ARBA00023136"/>
    </source>
</evidence>